<dbReference type="Gene3D" id="2.40.10.10">
    <property type="entry name" value="Trypsin-like serine proteases"/>
    <property type="match status" value="2"/>
</dbReference>
<proteinExistence type="inferred from homology"/>
<dbReference type="InterPro" id="IPR008256">
    <property type="entry name" value="Peptidase_S1B"/>
</dbReference>
<protein>
    <recommendedName>
        <fullName evidence="7">Serine protease</fullName>
        <ecNumber evidence="7">3.4.21.-</ecNumber>
    </recommendedName>
</protein>
<comment type="caution">
    <text evidence="8">The sequence shown here is derived from an EMBL/GenBank/DDBJ whole genome shotgun (WGS) entry which is preliminary data.</text>
</comment>
<dbReference type="InterPro" id="IPR009003">
    <property type="entry name" value="Peptidase_S1_PA"/>
</dbReference>
<evidence type="ECO:0000313" key="8">
    <source>
        <dbReference type="EMBL" id="KAF0741583.1"/>
    </source>
</evidence>
<keyword evidence="6" id="KW-0843">Virulence</keyword>
<keyword evidence="5 7" id="KW-0720">Serine protease</keyword>
<dbReference type="PANTHER" id="PTHR36234">
    <property type="entry name" value="LYSYL ENDOPEPTIDASE"/>
    <property type="match status" value="1"/>
</dbReference>
<dbReference type="EMBL" id="VJMJ01000036">
    <property type="protein sequence ID" value="KAF0741583.1"/>
    <property type="molecule type" value="Genomic_DNA"/>
</dbReference>
<dbReference type="InterPro" id="IPR043504">
    <property type="entry name" value="Peptidase_S1_PA_chymotrypsin"/>
</dbReference>
<evidence type="ECO:0000256" key="2">
    <source>
        <dbReference type="ARBA" id="ARBA00022670"/>
    </source>
</evidence>
<dbReference type="EC" id="3.4.21.-" evidence="7"/>
<keyword evidence="9" id="KW-1185">Reference proteome</keyword>
<evidence type="ECO:0000256" key="6">
    <source>
        <dbReference type="ARBA" id="ARBA00023026"/>
    </source>
</evidence>
<dbReference type="PRINTS" id="PR00839">
    <property type="entry name" value="V8PROTEASE"/>
</dbReference>
<dbReference type="GO" id="GO:0008236">
    <property type="term" value="F:serine-type peptidase activity"/>
    <property type="evidence" value="ECO:0007669"/>
    <property type="project" value="UniProtKB-KW"/>
</dbReference>
<name>A0A6G0XMH7_9STRA</name>
<keyword evidence="4 7" id="KW-0378">Hydrolase</keyword>
<dbReference type="PANTHER" id="PTHR36234:SF5">
    <property type="entry name" value="LYSYL ENDOPEPTIDASE"/>
    <property type="match status" value="1"/>
</dbReference>
<dbReference type="Proteomes" id="UP000481153">
    <property type="component" value="Unassembled WGS sequence"/>
</dbReference>
<evidence type="ECO:0000256" key="5">
    <source>
        <dbReference type="ARBA" id="ARBA00022825"/>
    </source>
</evidence>
<evidence type="ECO:0000256" key="3">
    <source>
        <dbReference type="ARBA" id="ARBA00022729"/>
    </source>
</evidence>
<dbReference type="GO" id="GO:0006508">
    <property type="term" value="P:proteolysis"/>
    <property type="evidence" value="ECO:0007669"/>
    <property type="project" value="UniProtKB-KW"/>
</dbReference>
<dbReference type="SUPFAM" id="SSF50494">
    <property type="entry name" value="Trypsin-like serine proteases"/>
    <property type="match status" value="1"/>
</dbReference>
<dbReference type="AlphaFoldDB" id="A0A6G0XMH7"/>
<evidence type="ECO:0000256" key="7">
    <source>
        <dbReference type="RuleBase" id="RU004296"/>
    </source>
</evidence>
<dbReference type="VEuPathDB" id="FungiDB:AeMF1_003285"/>
<gene>
    <name evidence="8" type="ORF">Ae201684_003264</name>
</gene>
<sequence length="635" mass="67564">MRLLFLAAAVFGLSSGLHVVPLNASQYSYVLPSYHDRCNPLDLADFTKPVWQSPPVFQTDAVYISLSISTLHLPLGAYVVARTLTNETTNISTLLPSGGTPYSAASAPRVYANFILVELHATPTTVFCANHTLRLDAFSYTTAADLAAMTQTLGRREQICGADDSVHAVCRYDPSNIGTSMFTFSRPVVRITVGPNNPDGSELCTGWLFGSDGDVLTNNHCIATQAQAASAQFEFIADSTACNGALTTTCPGVVEAITSKLIMTNAALDYSLVRLNASLVAKYGYLQASRTPTFVGQPVYVPQHPRGGCKLVSYITDAATKKPVVITRLDAPPGCGKGGVSYNADTDGGSSGSPVISATDNTVVALHYCGAVGCNNSGIPILSIVADLNLRGLLPSNAVASTSGAPAMPSYSDPRVVASSQQPVFGPRIVFDGIIRRTSNSTKLFPTSVDQYEFTLDAPGLVMVDILSYEIDEVASVYVDLNRDCRFNFFDSNIYIFSRDPNVPTYKPYFNDDVDRVLHATDGKADGSVSTKDSYLLATLPKGSHVVAIGITNLAIADAMKGQNNYKYASLESCVGDNTAKGAEGTYRLTLSSTVGINVTKWPTPIPTTPICTTPIAILQAKCAAELQAAWGSFY</sequence>
<organism evidence="8 9">
    <name type="scientific">Aphanomyces euteiches</name>
    <dbReference type="NCBI Taxonomy" id="100861"/>
    <lineage>
        <taxon>Eukaryota</taxon>
        <taxon>Sar</taxon>
        <taxon>Stramenopiles</taxon>
        <taxon>Oomycota</taxon>
        <taxon>Saprolegniomycetes</taxon>
        <taxon>Saprolegniales</taxon>
        <taxon>Verrucalvaceae</taxon>
        <taxon>Aphanomyces</taxon>
    </lineage>
</organism>
<evidence type="ECO:0000313" key="9">
    <source>
        <dbReference type="Proteomes" id="UP000481153"/>
    </source>
</evidence>
<evidence type="ECO:0000256" key="4">
    <source>
        <dbReference type="ARBA" id="ARBA00022801"/>
    </source>
</evidence>
<dbReference type="Pfam" id="PF13365">
    <property type="entry name" value="Trypsin_2"/>
    <property type="match status" value="1"/>
</dbReference>
<keyword evidence="3 7" id="KW-0732">Signal</keyword>
<accession>A0A6G0XMH7</accession>
<evidence type="ECO:0000256" key="1">
    <source>
        <dbReference type="ARBA" id="ARBA00008764"/>
    </source>
</evidence>
<feature type="signal peptide" evidence="7">
    <location>
        <begin position="1"/>
        <end position="16"/>
    </location>
</feature>
<keyword evidence="2 7" id="KW-0645">Protease</keyword>
<reference evidence="8 9" key="1">
    <citation type="submission" date="2019-07" db="EMBL/GenBank/DDBJ databases">
        <title>Genomics analysis of Aphanomyces spp. identifies a new class of oomycete effector associated with host adaptation.</title>
        <authorList>
            <person name="Gaulin E."/>
        </authorList>
    </citation>
    <scope>NUCLEOTIDE SEQUENCE [LARGE SCALE GENOMIC DNA]</scope>
    <source>
        <strain evidence="8 9">ATCC 201684</strain>
    </source>
</reference>
<feature type="chain" id="PRO_5026376859" description="Serine protease" evidence="7">
    <location>
        <begin position="17"/>
        <end position="635"/>
    </location>
</feature>
<comment type="similarity">
    <text evidence="1 7">Belongs to the peptidase S1B family.</text>
</comment>